<dbReference type="PANTHER" id="PTHR43537">
    <property type="entry name" value="TRANSCRIPTIONAL REGULATOR, GNTR FAMILY"/>
    <property type="match status" value="1"/>
</dbReference>
<protein>
    <submittedName>
        <fullName evidence="5">GntR family transcriptional regulator</fullName>
    </submittedName>
</protein>
<proteinExistence type="predicted"/>
<dbReference type="InterPro" id="IPR000524">
    <property type="entry name" value="Tscrpt_reg_HTH_GntR"/>
</dbReference>
<evidence type="ECO:0000256" key="2">
    <source>
        <dbReference type="ARBA" id="ARBA00023125"/>
    </source>
</evidence>
<accession>A0ABT7FJ24</accession>
<dbReference type="Proteomes" id="UP001227126">
    <property type="component" value="Unassembled WGS sequence"/>
</dbReference>
<reference evidence="5 6" key="1">
    <citation type="submission" date="2023-05" db="EMBL/GenBank/DDBJ databases">
        <title>Sedimentitalea sp. nov. JM2-8.</title>
        <authorList>
            <person name="Huang J."/>
        </authorList>
    </citation>
    <scope>NUCLEOTIDE SEQUENCE [LARGE SCALE GENOMIC DNA]</scope>
    <source>
        <strain evidence="5 6">JM2-8</strain>
    </source>
</reference>
<dbReference type="PROSITE" id="PS50949">
    <property type="entry name" value="HTH_GNTR"/>
    <property type="match status" value="1"/>
</dbReference>
<keyword evidence="3" id="KW-0804">Transcription</keyword>
<dbReference type="EMBL" id="JASNJE010000028">
    <property type="protein sequence ID" value="MDK3074990.1"/>
    <property type="molecule type" value="Genomic_DNA"/>
</dbReference>
<dbReference type="CDD" id="cd07377">
    <property type="entry name" value="WHTH_GntR"/>
    <property type="match status" value="1"/>
</dbReference>
<gene>
    <name evidence="5" type="ORF">QO034_18020</name>
</gene>
<dbReference type="SMART" id="SM00345">
    <property type="entry name" value="HTH_GNTR"/>
    <property type="match status" value="1"/>
</dbReference>
<dbReference type="Pfam" id="PF07729">
    <property type="entry name" value="FCD"/>
    <property type="match status" value="1"/>
</dbReference>
<dbReference type="Gene3D" id="1.10.10.10">
    <property type="entry name" value="Winged helix-like DNA-binding domain superfamily/Winged helix DNA-binding domain"/>
    <property type="match status" value="1"/>
</dbReference>
<dbReference type="SUPFAM" id="SSF48008">
    <property type="entry name" value="GntR ligand-binding domain-like"/>
    <property type="match status" value="1"/>
</dbReference>
<dbReference type="RefSeq" id="WP_284486919.1">
    <property type="nucleotide sequence ID" value="NZ_JASNJE010000028.1"/>
</dbReference>
<dbReference type="Pfam" id="PF00392">
    <property type="entry name" value="GntR"/>
    <property type="match status" value="1"/>
</dbReference>
<organism evidence="5 6">
    <name type="scientific">Sedimentitalea xiamensis</name>
    <dbReference type="NCBI Taxonomy" id="3050037"/>
    <lineage>
        <taxon>Bacteria</taxon>
        <taxon>Pseudomonadati</taxon>
        <taxon>Pseudomonadota</taxon>
        <taxon>Alphaproteobacteria</taxon>
        <taxon>Rhodobacterales</taxon>
        <taxon>Paracoccaceae</taxon>
        <taxon>Sedimentitalea</taxon>
    </lineage>
</organism>
<dbReference type="PANTHER" id="PTHR43537:SF50">
    <property type="entry name" value="TRANSCRIPTIONAL REGULATORY PROTEIN"/>
    <property type="match status" value="1"/>
</dbReference>
<keyword evidence="2" id="KW-0238">DNA-binding</keyword>
<evidence type="ECO:0000313" key="6">
    <source>
        <dbReference type="Proteomes" id="UP001227126"/>
    </source>
</evidence>
<dbReference type="InterPro" id="IPR036390">
    <property type="entry name" value="WH_DNA-bd_sf"/>
</dbReference>
<dbReference type="Gene3D" id="1.20.120.530">
    <property type="entry name" value="GntR ligand-binding domain-like"/>
    <property type="match status" value="1"/>
</dbReference>
<dbReference type="SUPFAM" id="SSF46785">
    <property type="entry name" value="Winged helix' DNA-binding domain"/>
    <property type="match status" value="1"/>
</dbReference>
<sequence>MTSSVTIPRAALHTQVADALRDQIVRGKIASGMRLNEIELCKLMGISRTPLREAIKILEAESLIEIRPHRGASVAEIKTETLNEIFQVLAPLEQLALELAMARMSDEEYKLVQATHDRMMVCYHAQDREGCFLNDIAFHNQIVSFAGNEVLQAIHTNLMNRSQRGRYFAPRFSQVKLDEAMAAHEELISAIMDRNIPSASRIMHDHVVRTGAFVLDSIQSMHADHTRRSGDASEDPND</sequence>
<evidence type="ECO:0000256" key="3">
    <source>
        <dbReference type="ARBA" id="ARBA00023163"/>
    </source>
</evidence>
<feature type="domain" description="HTH gntR-type" evidence="4">
    <location>
        <begin position="10"/>
        <end position="77"/>
    </location>
</feature>
<dbReference type="SMART" id="SM00895">
    <property type="entry name" value="FCD"/>
    <property type="match status" value="1"/>
</dbReference>
<dbReference type="InterPro" id="IPR036388">
    <property type="entry name" value="WH-like_DNA-bd_sf"/>
</dbReference>
<keyword evidence="6" id="KW-1185">Reference proteome</keyword>
<keyword evidence="1" id="KW-0805">Transcription regulation</keyword>
<evidence type="ECO:0000259" key="4">
    <source>
        <dbReference type="PROSITE" id="PS50949"/>
    </source>
</evidence>
<dbReference type="InterPro" id="IPR008920">
    <property type="entry name" value="TF_FadR/GntR_C"/>
</dbReference>
<evidence type="ECO:0000313" key="5">
    <source>
        <dbReference type="EMBL" id="MDK3074990.1"/>
    </source>
</evidence>
<name>A0ABT7FJ24_9RHOB</name>
<dbReference type="InterPro" id="IPR011711">
    <property type="entry name" value="GntR_C"/>
</dbReference>
<evidence type="ECO:0000256" key="1">
    <source>
        <dbReference type="ARBA" id="ARBA00023015"/>
    </source>
</evidence>
<comment type="caution">
    <text evidence="5">The sequence shown here is derived from an EMBL/GenBank/DDBJ whole genome shotgun (WGS) entry which is preliminary data.</text>
</comment>